<dbReference type="RefSeq" id="WP_227423301.1">
    <property type="nucleotide sequence ID" value="NZ_CP071868.1"/>
</dbReference>
<keyword evidence="2" id="KW-1185">Reference proteome</keyword>
<evidence type="ECO:0000313" key="1">
    <source>
        <dbReference type="EMBL" id="QTE29039.1"/>
    </source>
</evidence>
<sequence>MTLQTSRQSMLGLINMLNSDDSRTWQEVFVSGDVSSRNLKCIGSVVRGTIVSLVFIDPSGLRHYVTISDNIALGYPIASVFSMELGTYWKDDQASDSRVRGQVVALEVSDRESAVRNQQSYEASPRILVRGHANFAHVLLSVCPAIERMIELSAHAGSRLRATVIQERHPLGSPSELYAELGEVADFQAISEDIGGGFRYSGDAIIPVAVGVRNKKPLMVVTEATRTRVRNFVPIGGPAPSGMADRVKAGDHDFILWMSVRMLGRRSIPLIEAIDLGALVAARLEAKFERPAIILDGLSLQFGDTLRSPVSDFDAEHHLDAERLATGLIAAQASKTAPKCTFYAAVGLPLWESIQLAGIADAYIVHDGTTQHKIGWLYPETPGIMHGPRQRNVGQGYAWHPVDAGTPAIYVPPECVVDHKEVGTTIAHANYGYSLVQGDRLEGFIETFLDVIDEDDPNSSLYRLEYES</sequence>
<organism evidence="1 2">
    <name type="scientific">Pengzhenrongella sicca</name>
    <dbReference type="NCBI Taxonomy" id="2819238"/>
    <lineage>
        <taxon>Bacteria</taxon>
        <taxon>Bacillati</taxon>
        <taxon>Actinomycetota</taxon>
        <taxon>Actinomycetes</taxon>
        <taxon>Micrococcales</taxon>
        <taxon>Pengzhenrongella</taxon>
    </lineage>
</organism>
<dbReference type="AlphaFoldDB" id="A0A8A4ZDD6"/>
<evidence type="ECO:0000313" key="2">
    <source>
        <dbReference type="Proteomes" id="UP000663937"/>
    </source>
</evidence>
<name>A0A8A4ZDD6_9MICO</name>
<gene>
    <name evidence="1" type="ORF">J4E96_17285</name>
</gene>
<dbReference type="Proteomes" id="UP000663937">
    <property type="component" value="Chromosome"/>
</dbReference>
<reference evidence="1" key="1">
    <citation type="submission" date="2021-03" db="EMBL/GenBank/DDBJ databases">
        <title>Pengzhenrongella sicca gen. nov., sp. nov., a new member of suborder Micrococcineae isolated from High-Arctic tundra soil.</title>
        <authorList>
            <person name="Peng F."/>
        </authorList>
    </citation>
    <scope>NUCLEOTIDE SEQUENCE</scope>
    <source>
        <strain evidence="1">LRZ-2</strain>
    </source>
</reference>
<proteinExistence type="predicted"/>
<dbReference type="KEGG" id="psic:J4E96_17285"/>
<protein>
    <submittedName>
        <fullName evidence="1">Uncharacterized protein</fullName>
    </submittedName>
</protein>
<accession>A0A8A4ZDD6</accession>
<dbReference type="EMBL" id="CP071868">
    <property type="protein sequence ID" value="QTE29039.1"/>
    <property type="molecule type" value="Genomic_DNA"/>
</dbReference>